<dbReference type="OrthoDB" id="1151192at2"/>
<dbReference type="Proteomes" id="UP000237640">
    <property type="component" value="Unassembled WGS sequence"/>
</dbReference>
<keyword evidence="2" id="KW-1185">Reference proteome</keyword>
<proteinExistence type="predicted"/>
<name>A0A2T0MGR0_9FLAO</name>
<gene>
    <name evidence="1" type="ORF">CLV81_0749</name>
</gene>
<dbReference type="EMBL" id="PVYX01000001">
    <property type="protein sequence ID" value="PRX56752.1"/>
    <property type="molecule type" value="Genomic_DNA"/>
</dbReference>
<dbReference type="AlphaFoldDB" id="A0A2T0MGR0"/>
<dbReference type="RefSeq" id="WP_106143696.1">
    <property type="nucleotide sequence ID" value="NZ_PVYX01000001.1"/>
</dbReference>
<organism evidence="1 2">
    <name type="scientific">Flagellimonas meridianipacifica</name>
    <dbReference type="NCBI Taxonomy" id="1080225"/>
    <lineage>
        <taxon>Bacteria</taxon>
        <taxon>Pseudomonadati</taxon>
        <taxon>Bacteroidota</taxon>
        <taxon>Flavobacteriia</taxon>
        <taxon>Flavobacteriales</taxon>
        <taxon>Flavobacteriaceae</taxon>
        <taxon>Flagellimonas</taxon>
    </lineage>
</organism>
<evidence type="ECO:0000313" key="1">
    <source>
        <dbReference type="EMBL" id="PRX56752.1"/>
    </source>
</evidence>
<accession>A0A2T0MGR0</accession>
<protein>
    <recommendedName>
        <fullName evidence="3">Lipocalin-like protein</fullName>
    </recommendedName>
</protein>
<evidence type="ECO:0000313" key="2">
    <source>
        <dbReference type="Proteomes" id="UP000237640"/>
    </source>
</evidence>
<reference evidence="1 2" key="1">
    <citation type="submission" date="2018-03" db="EMBL/GenBank/DDBJ databases">
        <title>Genomic Encyclopedia of Archaeal and Bacterial Type Strains, Phase II (KMG-II): from individual species to whole genera.</title>
        <authorList>
            <person name="Goeker M."/>
        </authorList>
    </citation>
    <scope>NUCLEOTIDE SEQUENCE [LARGE SCALE GENOMIC DNA]</scope>
    <source>
        <strain evidence="1 2">DSM 25027</strain>
    </source>
</reference>
<comment type="caution">
    <text evidence="1">The sequence shown here is derived from an EMBL/GenBank/DDBJ whole genome shotgun (WGS) entry which is preliminary data.</text>
</comment>
<sequence length="138" mass="15608">MSNSLFSKAITALFYIFLLVTVTSCSKNDDQGLFSPPQWLIGTWDRIEDIEAGPLFPVRLVITSDNIISTNEDGSFDDFSALARSMERPNYSERTIDENNYTASVSLLPNRPGSGVSLQFRRLSDNEMTTSLLRFRKR</sequence>
<evidence type="ECO:0008006" key="3">
    <source>
        <dbReference type="Google" id="ProtNLM"/>
    </source>
</evidence>